<name>A0ABS9L2C0_9MICC</name>
<protein>
    <submittedName>
        <fullName evidence="2">HtaA domain-containing protein</fullName>
    </submittedName>
</protein>
<keyword evidence="3" id="KW-1185">Reference proteome</keyword>
<dbReference type="RefSeq" id="WP_237817870.1">
    <property type="nucleotide sequence ID" value="NZ_JAKLTQ010000001.1"/>
</dbReference>
<feature type="domain" description="Htaa" evidence="1">
    <location>
        <begin position="22"/>
        <end position="170"/>
    </location>
</feature>
<dbReference type="InterPro" id="IPR007331">
    <property type="entry name" value="Htaa"/>
</dbReference>
<sequence length="178" mass="18798">MNNHADTVPAAPARDLLPPEGLTWGVKRSFVRYLTSLPDGAVAAVEGASVLESGFFNFPPDGGSFDPAAGTGILRFRGDVRLEGHFGMMFVQIANPWIELGSGGGFLTVALGEPGEAAERIPLISFAAAVPQTIGGSLVWQGLETRLTREGSDVFNQQYGTGQEMDPLSIRLPAPDAE</sequence>
<comment type="caution">
    <text evidence="2">The sequence shown here is derived from an EMBL/GenBank/DDBJ whole genome shotgun (WGS) entry which is preliminary data.</text>
</comment>
<dbReference type="EMBL" id="JAKLTQ010000001">
    <property type="protein sequence ID" value="MCG2620785.1"/>
    <property type="molecule type" value="Genomic_DNA"/>
</dbReference>
<accession>A0ABS9L2C0</accession>
<reference evidence="2" key="1">
    <citation type="submission" date="2022-01" db="EMBL/GenBank/DDBJ databases">
        <authorList>
            <person name="Jo J.-H."/>
            <person name="Im W.-T."/>
        </authorList>
    </citation>
    <scope>NUCLEOTIDE SEQUENCE</scope>
    <source>
        <strain evidence="2">I2-34</strain>
    </source>
</reference>
<organism evidence="2 3">
    <name type="scientific">Arthrobacter hankyongi</name>
    <dbReference type="NCBI Taxonomy" id="2904801"/>
    <lineage>
        <taxon>Bacteria</taxon>
        <taxon>Bacillati</taxon>
        <taxon>Actinomycetota</taxon>
        <taxon>Actinomycetes</taxon>
        <taxon>Micrococcales</taxon>
        <taxon>Micrococcaceae</taxon>
        <taxon>Arthrobacter</taxon>
    </lineage>
</organism>
<dbReference type="Pfam" id="PF04213">
    <property type="entry name" value="HtaA"/>
    <property type="match status" value="1"/>
</dbReference>
<evidence type="ECO:0000313" key="3">
    <source>
        <dbReference type="Proteomes" id="UP001165368"/>
    </source>
</evidence>
<proteinExistence type="predicted"/>
<gene>
    <name evidence="2" type="ORF">LVY72_02530</name>
</gene>
<evidence type="ECO:0000313" key="2">
    <source>
        <dbReference type="EMBL" id="MCG2620785.1"/>
    </source>
</evidence>
<evidence type="ECO:0000259" key="1">
    <source>
        <dbReference type="Pfam" id="PF04213"/>
    </source>
</evidence>
<dbReference type="Proteomes" id="UP001165368">
    <property type="component" value="Unassembled WGS sequence"/>
</dbReference>